<keyword evidence="1" id="KW-0677">Repeat</keyword>
<dbReference type="Pfam" id="PF07833">
    <property type="entry name" value="Cu_amine_oxidN1"/>
    <property type="match status" value="1"/>
</dbReference>
<dbReference type="InterPro" id="IPR001119">
    <property type="entry name" value="SLH_dom"/>
</dbReference>
<accession>Q0Q0I6</accession>
<reference evidence="4" key="3">
    <citation type="submission" date="2007-07" db="EMBL/GenBank/DDBJ databases">
        <authorList>
            <person name="Xiong J."/>
        </authorList>
    </citation>
    <scope>NUCLEOTIDE SEQUENCE</scope>
</reference>
<reference evidence="4" key="1">
    <citation type="journal article" date="2006" name="Gene">
        <title>A specific and versatile genome walking technique.</title>
        <authorList>
            <person name="Guo H."/>
            <person name="Xiong J."/>
        </authorList>
    </citation>
    <scope>NUCLEOTIDE SEQUENCE</scope>
</reference>
<evidence type="ECO:0000256" key="2">
    <source>
        <dbReference type="SAM" id="SignalP"/>
    </source>
</evidence>
<dbReference type="InterPro" id="IPR036582">
    <property type="entry name" value="Mao_N_sf"/>
</dbReference>
<dbReference type="InterPro" id="IPR012854">
    <property type="entry name" value="Cu_amine_oxidase-like_N"/>
</dbReference>
<keyword evidence="6" id="KW-1185">Reference proteome</keyword>
<feature type="domain" description="SLH" evidence="3">
    <location>
        <begin position="177"/>
        <end position="248"/>
    </location>
</feature>
<feature type="chain" id="PRO_5033704249" evidence="2">
    <location>
        <begin position="24"/>
        <end position="311"/>
    </location>
</feature>
<dbReference type="Gene3D" id="3.30.457.10">
    <property type="entry name" value="Copper amine oxidase-like, N-terminal domain"/>
    <property type="match status" value="1"/>
</dbReference>
<evidence type="ECO:0000256" key="1">
    <source>
        <dbReference type="ARBA" id="ARBA00022737"/>
    </source>
</evidence>
<gene>
    <name evidence="4" type="primary">orf311</name>
    <name evidence="5" type="ORF">EDD73_11732</name>
</gene>
<dbReference type="EMBL" id="EU068732">
    <property type="protein sequence ID" value="ABG57078.2"/>
    <property type="molecule type" value="Genomic_DNA"/>
</dbReference>
<dbReference type="PROSITE" id="PS51272">
    <property type="entry name" value="SLH"/>
    <property type="match status" value="1"/>
</dbReference>
<dbReference type="Pfam" id="PF00395">
    <property type="entry name" value="SLH"/>
    <property type="match status" value="1"/>
</dbReference>
<keyword evidence="2" id="KW-0732">Signal</keyword>
<dbReference type="RefSeq" id="WP_131919588.1">
    <property type="nucleotide sequence ID" value="NZ_JAOQNU010000016.1"/>
</dbReference>
<evidence type="ECO:0000259" key="3">
    <source>
        <dbReference type="PROSITE" id="PS51272"/>
    </source>
</evidence>
<organism evidence="4">
    <name type="scientific">Heliophilum fasciatum</name>
    <dbReference type="NCBI Taxonomy" id="35700"/>
    <lineage>
        <taxon>Bacteria</taxon>
        <taxon>Bacillati</taxon>
        <taxon>Bacillota</taxon>
        <taxon>Clostridia</taxon>
        <taxon>Eubacteriales</taxon>
        <taxon>Heliobacteriaceae</taxon>
        <taxon>Heliophilum</taxon>
    </lineage>
</organism>
<sequence>MKRSFLSFLTTSALLALTTTAWAAPTVTVDGQALAFDVPPIIENGRTLVPVRAISTALGANVNWDVATQTVIIQKADNNIRLPLGGQATKNGNPMDLDVPAKIIQDRTMVPLRFVSEALGCHVVWHDSTQTIAITAQAEPQSPSTATKTIDEKDNGKTITRFAFLTKLIKETDLNLNHIRFIKAPVPSDYVTDVPQEASYAHDVVIAGHYNIIDIGQAFRPDDAITREEAALWLVKALESKKGSLMYIQLFQQFRDADQIAPERMTYVQRASIMKLVTADQAGNFHPQDRLSPTDEASLWIQYRVILSQAR</sequence>
<evidence type="ECO:0000313" key="6">
    <source>
        <dbReference type="Proteomes" id="UP000294813"/>
    </source>
</evidence>
<reference evidence="5 6" key="4">
    <citation type="submission" date="2019-03" db="EMBL/GenBank/DDBJ databases">
        <title>Genomic Encyclopedia of Type Strains, Phase IV (KMG-IV): sequencing the most valuable type-strain genomes for metagenomic binning, comparative biology and taxonomic classification.</title>
        <authorList>
            <person name="Goeker M."/>
        </authorList>
    </citation>
    <scope>NUCLEOTIDE SEQUENCE [LARGE SCALE GENOMIC DNA]</scope>
    <source>
        <strain evidence="5 6">DSM 11170</strain>
    </source>
</reference>
<dbReference type="SUPFAM" id="SSF55383">
    <property type="entry name" value="Copper amine oxidase, domain N"/>
    <property type="match status" value="1"/>
</dbReference>
<name>Q0Q0I6_9FIRM</name>
<evidence type="ECO:0000313" key="4">
    <source>
        <dbReference type="EMBL" id="ABG57078.2"/>
    </source>
</evidence>
<dbReference type="AlphaFoldDB" id="Q0Q0I6"/>
<dbReference type="OrthoDB" id="268113at2"/>
<proteinExistence type="predicted"/>
<dbReference type="EMBL" id="SLXT01000017">
    <property type="protein sequence ID" value="TCP63607.1"/>
    <property type="molecule type" value="Genomic_DNA"/>
</dbReference>
<protein>
    <submittedName>
        <fullName evidence="5">S-layer family protein</fullName>
    </submittedName>
</protein>
<dbReference type="Proteomes" id="UP000294813">
    <property type="component" value="Unassembled WGS sequence"/>
</dbReference>
<evidence type="ECO:0000313" key="5">
    <source>
        <dbReference type="EMBL" id="TCP63607.1"/>
    </source>
</evidence>
<reference evidence="4" key="2">
    <citation type="journal article" date="2007" name="Microbiology">
        <title>Insight into the haem d1 biosynthesis pathway in heliobacteria through bioinformatics analysis.</title>
        <authorList>
            <person name="Xiong J."/>
            <person name="Bauer C.E."/>
            <person name="Pancholy A."/>
        </authorList>
    </citation>
    <scope>NUCLEOTIDE SEQUENCE</scope>
</reference>
<feature type="signal peptide" evidence="2">
    <location>
        <begin position="1"/>
        <end position="23"/>
    </location>
</feature>